<evidence type="ECO:0000313" key="2">
    <source>
        <dbReference type="Proteomes" id="UP000670092"/>
    </source>
</evidence>
<sequence length="64" mass="7239">MYFQADIKLFTSWVMGHIPPSGSHMISNGQPVSLSKSALQMHLFTRLKFHMPWQALNLIILAGL</sequence>
<dbReference type="VEuPathDB" id="FungiDB:I7I52_12103"/>
<dbReference type="AlphaFoldDB" id="A0A8H7YC82"/>
<reference evidence="1 2" key="1">
    <citation type="submission" date="2021-01" db="EMBL/GenBank/DDBJ databases">
        <title>Chromosome-level genome assembly of a human fungal pathogen reveals clustering of transcriptionally co-regulated genes.</title>
        <authorList>
            <person name="Voorhies M."/>
            <person name="Cohen S."/>
            <person name="Shea T.P."/>
            <person name="Petrus S."/>
            <person name="Munoz J.F."/>
            <person name="Poplawski S."/>
            <person name="Goldman W.E."/>
            <person name="Michael T."/>
            <person name="Cuomo C.A."/>
            <person name="Sil A."/>
            <person name="Beyhan S."/>
        </authorList>
    </citation>
    <scope>NUCLEOTIDE SEQUENCE [LARGE SCALE GENOMIC DNA]</scope>
    <source>
        <strain evidence="1 2">G184AR</strain>
    </source>
</reference>
<evidence type="ECO:0000313" key="1">
    <source>
        <dbReference type="EMBL" id="KAG5288576.1"/>
    </source>
</evidence>
<dbReference type="EMBL" id="JAEVHI010000006">
    <property type="protein sequence ID" value="KAG5288576.1"/>
    <property type="molecule type" value="Genomic_DNA"/>
</dbReference>
<comment type="caution">
    <text evidence="1">The sequence shown here is derived from an EMBL/GenBank/DDBJ whole genome shotgun (WGS) entry which is preliminary data.</text>
</comment>
<proteinExistence type="predicted"/>
<accession>A0A8H7YC82</accession>
<organism evidence="1 2">
    <name type="scientific">Ajellomyces capsulatus</name>
    <name type="common">Darling's disease fungus</name>
    <name type="synonym">Histoplasma capsulatum</name>
    <dbReference type="NCBI Taxonomy" id="5037"/>
    <lineage>
        <taxon>Eukaryota</taxon>
        <taxon>Fungi</taxon>
        <taxon>Dikarya</taxon>
        <taxon>Ascomycota</taxon>
        <taxon>Pezizomycotina</taxon>
        <taxon>Eurotiomycetes</taxon>
        <taxon>Eurotiomycetidae</taxon>
        <taxon>Onygenales</taxon>
        <taxon>Ajellomycetaceae</taxon>
        <taxon>Histoplasma</taxon>
    </lineage>
</organism>
<protein>
    <submittedName>
        <fullName evidence="1">Uncharacterized protein</fullName>
    </submittedName>
</protein>
<gene>
    <name evidence="1" type="ORF">I7I52_12103</name>
</gene>
<name>A0A8H7YC82_AJECA</name>
<dbReference type="Proteomes" id="UP000670092">
    <property type="component" value="Unassembled WGS sequence"/>
</dbReference>